<comment type="caution">
    <text evidence="2">The sequence shown here is derived from an EMBL/GenBank/DDBJ whole genome shotgun (WGS) entry which is preliminary data.</text>
</comment>
<proteinExistence type="predicted"/>
<dbReference type="Proteomes" id="UP000521872">
    <property type="component" value="Unassembled WGS sequence"/>
</dbReference>
<accession>A0A8H4QFZ5</accession>
<evidence type="ECO:0000313" key="2">
    <source>
        <dbReference type="EMBL" id="KAF4610006.1"/>
    </source>
</evidence>
<dbReference type="AlphaFoldDB" id="A0A8H4QFZ5"/>
<keyword evidence="3" id="KW-1185">Reference proteome</keyword>
<reference evidence="2 3" key="1">
    <citation type="submission" date="2019-12" db="EMBL/GenBank/DDBJ databases">
        <authorList>
            <person name="Floudas D."/>
            <person name="Bentzer J."/>
            <person name="Ahren D."/>
            <person name="Johansson T."/>
            <person name="Persson P."/>
            <person name="Tunlid A."/>
        </authorList>
    </citation>
    <scope>NUCLEOTIDE SEQUENCE [LARGE SCALE GENOMIC DNA]</scope>
    <source>
        <strain evidence="2 3">CBS 102.39</strain>
    </source>
</reference>
<sequence>MPLVFTSAHAAEYSVLGVLYCLAPLRTIPASTAAPEVQNWNFGATRGLNTTRHLYHVKKRNLDRHEFKVQGSNFKGSPSPSSTDAMAERYAQDS</sequence>
<dbReference type="EMBL" id="JAACJL010000059">
    <property type="protein sequence ID" value="KAF4610006.1"/>
    <property type="molecule type" value="Genomic_DNA"/>
</dbReference>
<evidence type="ECO:0000313" key="3">
    <source>
        <dbReference type="Proteomes" id="UP000521872"/>
    </source>
</evidence>
<name>A0A8H4QFZ5_9AGAR</name>
<feature type="region of interest" description="Disordered" evidence="1">
    <location>
        <begin position="68"/>
        <end position="94"/>
    </location>
</feature>
<organism evidence="2 3">
    <name type="scientific">Agrocybe pediades</name>
    <dbReference type="NCBI Taxonomy" id="84607"/>
    <lineage>
        <taxon>Eukaryota</taxon>
        <taxon>Fungi</taxon>
        <taxon>Dikarya</taxon>
        <taxon>Basidiomycota</taxon>
        <taxon>Agaricomycotina</taxon>
        <taxon>Agaricomycetes</taxon>
        <taxon>Agaricomycetidae</taxon>
        <taxon>Agaricales</taxon>
        <taxon>Agaricineae</taxon>
        <taxon>Strophariaceae</taxon>
        <taxon>Agrocybe</taxon>
    </lineage>
</organism>
<evidence type="ECO:0000256" key="1">
    <source>
        <dbReference type="SAM" id="MobiDB-lite"/>
    </source>
</evidence>
<feature type="compositionally biased region" description="Polar residues" evidence="1">
    <location>
        <begin position="70"/>
        <end position="84"/>
    </location>
</feature>
<protein>
    <submittedName>
        <fullName evidence="2">Uncharacterized protein</fullName>
    </submittedName>
</protein>
<gene>
    <name evidence="2" type="ORF">D9613_010334</name>
</gene>